<organism evidence="1 2">
    <name type="scientific">Xanthomarina gelatinilytica</name>
    <dbReference type="NCBI Taxonomy" id="1137281"/>
    <lineage>
        <taxon>Bacteria</taxon>
        <taxon>Pseudomonadati</taxon>
        <taxon>Bacteroidota</taxon>
        <taxon>Flavobacteriia</taxon>
        <taxon>Flavobacteriales</taxon>
        <taxon>Flavobacteriaceae</taxon>
        <taxon>Xanthomarina</taxon>
    </lineage>
</organism>
<dbReference type="AlphaFoldDB" id="M7MJK3"/>
<reference evidence="1 2" key="1">
    <citation type="submission" date="2012-12" db="EMBL/GenBank/DDBJ databases">
        <title>Genome assembly of Formosa sp. AK20.</title>
        <authorList>
            <person name="Kumar R."/>
            <person name="Khatri I."/>
            <person name="Vaidya B."/>
            <person name="Subramanian S."/>
            <person name="Pinnaka A."/>
        </authorList>
    </citation>
    <scope>NUCLEOTIDE SEQUENCE [LARGE SCALE GENOMIC DNA]</scope>
    <source>
        <strain evidence="1 2">AK20</strain>
    </source>
</reference>
<sequence length="46" mass="5342">MNIRKLQSKAAYRLSNRILKLTSMLTIYASQHQYGFVPTTQSQIQI</sequence>
<dbReference type="eggNOG" id="ENOG502ZUSE">
    <property type="taxonomic scope" value="Bacteria"/>
</dbReference>
<proteinExistence type="predicted"/>
<comment type="caution">
    <text evidence="1">The sequence shown here is derived from an EMBL/GenBank/DDBJ whole genome shotgun (WGS) entry which is preliminary data.</text>
</comment>
<evidence type="ECO:0000313" key="1">
    <source>
        <dbReference type="EMBL" id="EMQ95231.1"/>
    </source>
</evidence>
<gene>
    <name evidence="1" type="ORF">D778_02753</name>
</gene>
<protein>
    <submittedName>
        <fullName evidence="1">Uncharacterized protein</fullName>
    </submittedName>
</protein>
<evidence type="ECO:0000313" key="2">
    <source>
        <dbReference type="Proteomes" id="UP000012024"/>
    </source>
</evidence>
<name>M7MJK3_9FLAO</name>
<dbReference type="EMBL" id="ANLA01000009">
    <property type="protein sequence ID" value="EMQ95231.1"/>
    <property type="molecule type" value="Genomic_DNA"/>
</dbReference>
<accession>M7MJK3</accession>
<dbReference type="Proteomes" id="UP000012024">
    <property type="component" value="Unassembled WGS sequence"/>
</dbReference>
<dbReference type="PATRIC" id="fig|1137281.3.peg.1343"/>
<keyword evidence="2" id="KW-1185">Reference proteome</keyword>